<protein>
    <submittedName>
        <fullName evidence="2">NADPH-dependent FMN reductase</fullName>
    </submittedName>
</protein>
<accession>A0A0K0Y6Y9</accession>
<dbReference type="PATRIC" id="fig|1458307.3.peg.2192"/>
<keyword evidence="3" id="KW-1185">Reference proteome</keyword>
<evidence type="ECO:0000313" key="3">
    <source>
        <dbReference type="Proteomes" id="UP000067444"/>
    </source>
</evidence>
<organism evidence="2 3">
    <name type="scientific">Octadecabacter temperatus</name>
    <dbReference type="NCBI Taxonomy" id="1458307"/>
    <lineage>
        <taxon>Bacteria</taxon>
        <taxon>Pseudomonadati</taxon>
        <taxon>Pseudomonadota</taxon>
        <taxon>Alphaproteobacteria</taxon>
        <taxon>Rhodobacterales</taxon>
        <taxon>Roseobacteraceae</taxon>
        <taxon>Octadecabacter</taxon>
    </lineage>
</organism>
<proteinExistence type="predicted"/>
<reference evidence="2 3" key="1">
    <citation type="journal article" date="2015" name="Genome Announc.">
        <title>Closed Genome Sequence of Octadecabacter temperatus SB1, the First Mesophilic Species of the Genus Octadecabacter.</title>
        <authorList>
            <person name="Voget S."/>
            <person name="Billerbeck S."/>
            <person name="Simon M."/>
            <person name="Daniel R."/>
        </authorList>
    </citation>
    <scope>NUCLEOTIDE SEQUENCE [LARGE SCALE GENOMIC DNA]</scope>
    <source>
        <strain evidence="2 3">SB1</strain>
    </source>
</reference>
<dbReference type="KEGG" id="otm:OSB_21740"/>
<sequence>MTFSLWHEKKKDGPLNALFLNCTLTSGPEVSNTEALSNMVIQRMKELEPDLEAEIVRVRDYDIGYGPVNDAGDGDQWPEILEKIKRCNIFVMATPIWMGTRSSVCQQVIERLDGSTKTVMCEKTGQFPLYGSVGGMVVTGNEDGAHDCIAYTLSNLLHFGVTCPPNTDVYWVGDAGPGPSFIEAGGAMSPYVRRNVELTARNLIQGAKIMRDNPYEINIAEQNKKMMQRNEIKMDGMKLAMKHMKENMPD</sequence>
<dbReference type="InterPro" id="IPR029039">
    <property type="entry name" value="Flavoprotein-like_sf"/>
</dbReference>
<evidence type="ECO:0000259" key="1">
    <source>
        <dbReference type="Pfam" id="PF03358"/>
    </source>
</evidence>
<dbReference type="Proteomes" id="UP000067444">
    <property type="component" value="Chromosome"/>
</dbReference>
<dbReference type="RefSeq" id="WP_049834997.1">
    <property type="nucleotide sequence ID" value="NZ_CP012160.1"/>
</dbReference>
<evidence type="ECO:0000313" key="2">
    <source>
        <dbReference type="EMBL" id="AKS46713.1"/>
    </source>
</evidence>
<feature type="domain" description="NADPH-dependent FMN reductase-like" evidence="1">
    <location>
        <begin position="30"/>
        <end position="168"/>
    </location>
</feature>
<name>A0A0K0Y6Y9_9RHOB</name>
<dbReference type="OrthoDB" id="8853249at2"/>
<dbReference type="Pfam" id="PF03358">
    <property type="entry name" value="FMN_red"/>
    <property type="match status" value="1"/>
</dbReference>
<dbReference type="AlphaFoldDB" id="A0A0K0Y6Y9"/>
<dbReference type="EMBL" id="CP012160">
    <property type="protein sequence ID" value="AKS46713.1"/>
    <property type="molecule type" value="Genomic_DNA"/>
</dbReference>
<dbReference type="Gene3D" id="3.40.50.360">
    <property type="match status" value="1"/>
</dbReference>
<dbReference type="GO" id="GO:0016491">
    <property type="term" value="F:oxidoreductase activity"/>
    <property type="evidence" value="ECO:0007669"/>
    <property type="project" value="InterPro"/>
</dbReference>
<gene>
    <name evidence="2" type="ORF">OSB_21740</name>
</gene>
<dbReference type="SUPFAM" id="SSF52218">
    <property type="entry name" value="Flavoproteins"/>
    <property type="match status" value="1"/>
</dbReference>
<dbReference type="InterPro" id="IPR005025">
    <property type="entry name" value="FMN_Rdtase-like_dom"/>
</dbReference>
<dbReference type="STRING" id="1458307.OSB_21740"/>